<comment type="caution">
    <text evidence="2">The sequence shown here is derived from an EMBL/GenBank/DDBJ whole genome shotgun (WGS) entry which is preliminary data.</text>
</comment>
<protein>
    <submittedName>
        <fullName evidence="2">AAA family ATPase</fullName>
    </submittedName>
</protein>
<reference evidence="2 3" key="1">
    <citation type="submission" date="2019-10" db="EMBL/GenBank/DDBJ databases">
        <title>Taxonomy of Antarctic Massilia spp.: description of Massilia rubra sp. nov., Massilia aquatica sp. nov., Massilia mucilaginosa sp. nov., Massilia frigida sp. nov. isolated from streams, lakes and regoliths.</title>
        <authorList>
            <person name="Holochova P."/>
            <person name="Sedlacek I."/>
            <person name="Kralova S."/>
            <person name="Maslanova I."/>
            <person name="Busse H.-J."/>
            <person name="Stankova E."/>
            <person name="Vrbovska V."/>
            <person name="Kovarovic V."/>
            <person name="Bartak M."/>
            <person name="Svec P."/>
            <person name="Pantucek R."/>
        </authorList>
    </citation>
    <scope>NUCLEOTIDE SEQUENCE [LARGE SCALE GENOMIC DNA]</scope>
    <source>
        <strain evidence="2 3">CCM 8695</strain>
    </source>
</reference>
<evidence type="ECO:0000259" key="1">
    <source>
        <dbReference type="Pfam" id="PF13304"/>
    </source>
</evidence>
<name>A0ABX0N952_9BURK</name>
<dbReference type="InterPro" id="IPR014555">
    <property type="entry name" value="RecF-like"/>
</dbReference>
<feature type="domain" description="ATPase AAA-type core" evidence="1">
    <location>
        <begin position="29"/>
        <end position="312"/>
    </location>
</feature>
<keyword evidence="3" id="KW-1185">Reference proteome</keyword>
<organism evidence="2 3">
    <name type="scientific">Massilia frigida</name>
    <dbReference type="NCBI Taxonomy" id="2609281"/>
    <lineage>
        <taxon>Bacteria</taxon>
        <taxon>Pseudomonadati</taxon>
        <taxon>Pseudomonadota</taxon>
        <taxon>Betaproteobacteria</taxon>
        <taxon>Burkholderiales</taxon>
        <taxon>Oxalobacteraceae</taxon>
        <taxon>Telluria group</taxon>
        <taxon>Massilia</taxon>
    </lineage>
</organism>
<dbReference type="EMBL" id="WHJG01000008">
    <property type="protein sequence ID" value="NHZ79781.1"/>
    <property type="molecule type" value="Genomic_DNA"/>
</dbReference>
<dbReference type="Pfam" id="PF13304">
    <property type="entry name" value="AAA_21"/>
    <property type="match status" value="1"/>
</dbReference>
<proteinExistence type="predicted"/>
<evidence type="ECO:0000313" key="3">
    <source>
        <dbReference type="Proteomes" id="UP000621455"/>
    </source>
</evidence>
<dbReference type="Gene3D" id="3.40.50.300">
    <property type="entry name" value="P-loop containing nucleotide triphosphate hydrolases"/>
    <property type="match status" value="2"/>
</dbReference>
<dbReference type="InterPro" id="IPR003959">
    <property type="entry name" value="ATPase_AAA_core"/>
</dbReference>
<dbReference type="PANTHER" id="PTHR32182">
    <property type="entry name" value="DNA REPLICATION AND REPAIR PROTEIN RECF"/>
    <property type="match status" value="1"/>
</dbReference>
<dbReference type="SUPFAM" id="SSF52540">
    <property type="entry name" value="P-loop containing nucleoside triphosphate hydrolases"/>
    <property type="match status" value="1"/>
</dbReference>
<dbReference type="PANTHER" id="PTHR32182:SF22">
    <property type="entry name" value="ATP-DEPENDENT ENDONUCLEASE, OLD FAMILY-RELATED"/>
    <property type="match status" value="1"/>
</dbReference>
<dbReference type="RefSeq" id="WP_167086733.1">
    <property type="nucleotide sequence ID" value="NZ_WHJG01000008.1"/>
</dbReference>
<evidence type="ECO:0000313" key="2">
    <source>
        <dbReference type="EMBL" id="NHZ79781.1"/>
    </source>
</evidence>
<dbReference type="PIRSF" id="PIRSF029347">
    <property type="entry name" value="RecF"/>
    <property type="match status" value="1"/>
</dbReference>
<dbReference type="Proteomes" id="UP000621455">
    <property type="component" value="Unassembled WGS sequence"/>
</dbReference>
<sequence length="364" mass="40549">MATVGRLQHIALAGFRSIKQLSLDLAPLNILIDANGAGKSNFLSFFSLMNRLAEKGLQLHVRAQLNGADRALYFGRKVTQRLAVDLQFPFNRYRAVLVPTNDDTLVFESEAVLVHGRETGDAGRLNSQALAAPGSAESGLAQAGMGSPARHVARCLQDWKVYHFHDTSDSARVKGAYSIHATERLLPQGDNLAAFLYHIRETGNYQRIVRAIQRVAPFFHDFIFLPEANELIRLRWKHTGSDDYFDANMLSDGTLRFMCIATLLQQPAMPSIILLDEPELGLHPFAMHLLAAMMRSASESTQIIASTQSVTLANQFGWRDVVVVDQNSEGSQFRRLQEHEVAAWMEQYKLGDVWEMNALGGTPE</sequence>
<accession>A0ABX0N952</accession>
<gene>
    <name evidence="2" type="ORF">F2P44_10905</name>
</gene>
<dbReference type="InterPro" id="IPR027417">
    <property type="entry name" value="P-loop_NTPase"/>
</dbReference>
<dbReference type="CDD" id="cd00267">
    <property type="entry name" value="ABC_ATPase"/>
    <property type="match status" value="1"/>
</dbReference>